<feature type="domain" description="RsgI N-terminal anti-sigma" evidence="7">
    <location>
        <begin position="2"/>
        <end position="49"/>
    </location>
</feature>
<reference evidence="8 9" key="1">
    <citation type="submission" date="2020-08" db="EMBL/GenBank/DDBJ databases">
        <title>Genomic Encyclopedia of Type Strains, Phase III (KMG-III): the genomes of soil and plant-associated and newly described type strains.</title>
        <authorList>
            <person name="Whitman W."/>
        </authorList>
    </citation>
    <scope>NUCLEOTIDE SEQUENCE [LARGE SCALE GENOMIC DNA]</scope>
    <source>
        <strain evidence="8 9">CECT 5862</strain>
    </source>
</reference>
<dbReference type="InterPro" id="IPR024449">
    <property type="entry name" value="Anti-sigma_RsgI_N"/>
</dbReference>
<dbReference type="PROSITE" id="PS51849">
    <property type="entry name" value="RSGI_N"/>
    <property type="match status" value="1"/>
</dbReference>
<dbReference type="InterPro" id="IPR055431">
    <property type="entry name" value="RsgI_M"/>
</dbReference>
<evidence type="ECO:0000256" key="4">
    <source>
        <dbReference type="ARBA" id="ARBA00022989"/>
    </source>
</evidence>
<dbReference type="RefSeq" id="WP_183596988.1">
    <property type="nucleotide sequence ID" value="NZ_JACHXK010000001.1"/>
</dbReference>
<dbReference type="GO" id="GO:0005886">
    <property type="term" value="C:plasma membrane"/>
    <property type="evidence" value="ECO:0007669"/>
    <property type="project" value="UniProtKB-SubCell"/>
</dbReference>
<keyword evidence="2" id="KW-1003">Cell membrane</keyword>
<evidence type="ECO:0000313" key="8">
    <source>
        <dbReference type="EMBL" id="MBB3108682.1"/>
    </source>
</evidence>
<keyword evidence="9" id="KW-1185">Reference proteome</keyword>
<evidence type="ECO:0000256" key="3">
    <source>
        <dbReference type="ARBA" id="ARBA00022692"/>
    </source>
</evidence>
<name>A0A7W5AU28_9BACL</name>
<dbReference type="Proteomes" id="UP000570361">
    <property type="component" value="Unassembled WGS sequence"/>
</dbReference>
<feature type="compositionally biased region" description="Basic and acidic residues" evidence="6">
    <location>
        <begin position="389"/>
        <end position="403"/>
    </location>
</feature>
<dbReference type="Pfam" id="PF23750">
    <property type="entry name" value="RsgI_M"/>
    <property type="match status" value="1"/>
</dbReference>
<gene>
    <name evidence="8" type="ORF">FHS18_000710</name>
</gene>
<keyword evidence="3" id="KW-0812">Transmembrane</keyword>
<comment type="caution">
    <text evidence="8">The sequence shown here is derived from an EMBL/GenBank/DDBJ whole genome shotgun (WGS) entry which is preliminary data.</text>
</comment>
<accession>A0A7W5AU28</accession>
<sequence length="545" mass="57715">MNRGVIMEVGKRFAVVMTPDGEFRRIRAAADMAVGEEIRLEDVTESPGRAFALKWKFSAGAAAAAVVLLLCVPWLTKFGSPDQAVAAYLTMDINPSIELAVDNEENVLGLLPLNPDAKKLAEGLTYKGQPVEVVAASIMERVENAHYFDSGDGDVVITSILVGQGDETYESELTAHVQTAVQESLASHDESGTRTVQVTTVSAPEEVREVAKKSGVSSGKMAYYLLAKSEGHDVDLEELRHTSIHKSAAALGGVDKVITTQPQAEQGSSKSTTLKSKLKELAEQEKAARKQQAKEQKAVKAQDKSKTQPATPSTPSTPAAAGKGASGEAAKPAAATDPKRGDTKKPPAKQGQEDKTKQNNDRQKSNRSGQDDNGKRDDGQQAGNSSTTGRHDGRYTYESKEQGSDNPSSQQGNQGKDDKDDDSDDSSKKEQNSSKQSQSSSGTQASGSQSNSSGSKSAGSTANGSNSNSSKSNGSKSNSGKSTSESDDDDDRNNEEKQAQQKEQSNGNQSKNSSASSKGNNQKKDTQKNDDGDDDSKNNGSSSRD</sequence>
<keyword evidence="5" id="KW-0472">Membrane</keyword>
<feature type="compositionally biased region" description="Low complexity" evidence="6">
    <location>
        <begin position="501"/>
        <end position="520"/>
    </location>
</feature>
<evidence type="ECO:0000259" key="7">
    <source>
        <dbReference type="PROSITE" id="PS51849"/>
    </source>
</evidence>
<feature type="compositionally biased region" description="Basic and acidic residues" evidence="6">
    <location>
        <begin position="337"/>
        <end position="379"/>
    </location>
</feature>
<organism evidence="8 9">
    <name type="scientific">Paenibacillus phyllosphaerae</name>
    <dbReference type="NCBI Taxonomy" id="274593"/>
    <lineage>
        <taxon>Bacteria</taxon>
        <taxon>Bacillati</taxon>
        <taxon>Bacillota</taxon>
        <taxon>Bacilli</taxon>
        <taxon>Bacillales</taxon>
        <taxon>Paenibacillaceae</taxon>
        <taxon>Paenibacillus</taxon>
    </lineage>
</organism>
<dbReference type="Pfam" id="PF12791">
    <property type="entry name" value="RsgI_N"/>
    <property type="match status" value="1"/>
</dbReference>
<proteinExistence type="predicted"/>
<feature type="compositionally biased region" description="Low complexity" evidence="6">
    <location>
        <begin position="307"/>
        <end position="335"/>
    </location>
</feature>
<evidence type="ECO:0000256" key="1">
    <source>
        <dbReference type="ARBA" id="ARBA00004162"/>
    </source>
</evidence>
<dbReference type="AlphaFoldDB" id="A0A7W5AU28"/>
<evidence type="ECO:0000313" key="9">
    <source>
        <dbReference type="Proteomes" id="UP000570361"/>
    </source>
</evidence>
<protein>
    <recommendedName>
        <fullName evidence="7">RsgI N-terminal anti-sigma domain-containing protein</fullName>
    </recommendedName>
</protein>
<evidence type="ECO:0000256" key="5">
    <source>
        <dbReference type="ARBA" id="ARBA00023136"/>
    </source>
</evidence>
<keyword evidence="4" id="KW-1133">Transmembrane helix</keyword>
<evidence type="ECO:0000256" key="2">
    <source>
        <dbReference type="ARBA" id="ARBA00022475"/>
    </source>
</evidence>
<feature type="compositionally biased region" description="Basic and acidic residues" evidence="6">
    <location>
        <begin position="282"/>
        <end position="306"/>
    </location>
</feature>
<evidence type="ECO:0000256" key="6">
    <source>
        <dbReference type="SAM" id="MobiDB-lite"/>
    </source>
</evidence>
<feature type="compositionally biased region" description="Low complexity" evidence="6">
    <location>
        <begin position="433"/>
        <end position="483"/>
    </location>
</feature>
<comment type="subcellular location">
    <subcellularLocation>
        <location evidence="1">Cell membrane</location>
        <topology evidence="1">Single-pass membrane protein</topology>
    </subcellularLocation>
</comment>
<dbReference type="EMBL" id="JACHXK010000001">
    <property type="protein sequence ID" value="MBB3108682.1"/>
    <property type="molecule type" value="Genomic_DNA"/>
</dbReference>
<feature type="region of interest" description="Disordered" evidence="6">
    <location>
        <begin position="282"/>
        <end position="545"/>
    </location>
</feature>